<organism evidence="1">
    <name type="scientific">marine sediment metagenome</name>
    <dbReference type="NCBI Taxonomy" id="412755"/>
    <lineage>
        <taxon>unclassified sequences</taxon>
        <taxon>metagenomes</taxon>
        <taxon>ecological metagenomes</taxon>
    </lineage>
</organism>
<accession>A0A0F9A8B4</accession>
<gene>
    <name evidence="1" type="ORF">LCGC14_2943630</name>
</gene>
<sequence length="80" mass="8929">MVSDLDLVKVVEQLAVVIDAVDLVEEELFRRFDDASLENITANPGNEQEKFGLQFSRAILGIKKLIVEGRAEGYLPPSRI</sequence>
<dbReference type="EMBL" id="LAZR01059113">
    <property type="protein sequence ID" value="KKK68481.1"/>
    <property type="molecule type" value="Genomic_DNA"/>
</dbReference>
<evidence type="ECO:0000313" key="1">
    <source>
        <dbReference type="EMBL" id="KKK68481.1"/>
    </source>
</evidence>
<name>A0A0F9A8B4_9ZZZZ</name>
<dbReference type="AlphaFoldDB" id="A0A0F9A8B4"/>
<comment type="caution">
    <text evidence="1">The sequence shown here is derived from an EMBL/GenBank/DDBJ whole genome shotgun (WGS) entry which is preliminary data.</text>
</comment>
<protein>
    <submittedName>
        <fullName evidence="1">Uncharacterized protein</fullName>
    </submittedName>
</protein>
<reference evidence="1" key="1">
    <citation type="journal article" date="2015" name="Nature">
        <title>Complex archaea that bridge the gap between prokaryotes and eukaryotes.</title>
        <authorList>
            <person name="Spang A."/>
            <person name="Saw J.H."/>
            <person name="Jorgensen S.L."/>
            <person name="Zaremba-Niedzwiedzka K."/>
            <person name="Martijn J."/>
            <person name="Lind A.E."/>
            <person name="van Eijk R."/>
            <person name="Schleper C."/>
            <person name="Guy L."/>
            <person name="Ettema T.J."/>
        </authorList>
    </citation>
    <scope>NUCLEOTIDE SEQUENCE</scope>
</reference>
<proteinExistence type="predicted"/>